<organism evidence="1 2">
    <name type="scientific">Anisodus tanguticus</name>
    <dbReference type="NCBI Taxonomy" id="243964"/>
    <lineage>
        <taxon>Eukaryota</taxon>
        <taxon>Viridiplantae</taxon>
        <taxon>Streptophyta</taxon>
        <taxon>Embryophyta</taxon>
        <taxon>Tracheophyta</taxon>
        <taxon>Spermatophyta</taxon>
        <taxon>Magnoliopsida</taxon>
        <taxon>eudicotyledons</taxon>
        <taxon>Gunneridae</taxon>
        <taxon>Pentapetalae</taxon>
        <taxon>asterids</taxon>
        <taxon>lamiids</taxon>
        <taxon>Solanales</taxon>
        <taxon>Solanaceae</taxon>
        <taxon>Solanoideae</taxon>
        <taxon>Hyoscyameae</taxon>
        <taxon>Anisodus</taxon>
    </lineage>
</organism>
<dbReference type="Proteomes" id="UP001291623">
    <property type="component" value="Unassembled WGS sequence"/>
</dbReference>
<dbReference type="EMBL" id="JAVYJV010000013">
    <property type="protein sequence ID" value="KAK4356027.1"/>
    <property type="molecule type" value="Genomic_DNA"/>
</dbReference>
<reference evidence="1" key="1">
    <citation type="submission" date="2023-12" db="EMBL/GenBank/DDBJ databases">
        <title>Genome assembly of Anisodus tanguticus.</title>
        <authorList>
            <person name="Wang Y.-J."/>
        </authorList>
    </citation>
    <scope>NUCLEOTIDE SEQUENCE</scope>
    <source>
        <strain evidence="1">KB-2021</strain>
        <tissue evidence="1">Leaf</tissue>
    </source>
</reference>
<keyword evidence="2" id="KW-1185">Reference proteome</keyword>
<dbReference type="Gene3D" id="3.40.50.300">
    <property type="entry name" value="P-loop containing nucleotide triphosphate hydrolases"/>
    <property type="match status" value="1"/>
</dbReference>
<gene>
    <name evidence="1" type="ORF">RND71_024998</name>
</gene>
<evidence type="ECO:0000313" key="1">
    <source>
        <dbReference type="EMBL" id="KAK4356027.1"/>
    </source>
</evidence>
<protein>
    <submittedName>
        <fullName evidence="1">Uncharacterized protein</fullName>
    </submittedName>
</protein>
<sequence length="182" mass="20269">MRSQVQISAETKQTLGKRAEAKRCEALTLPKPEAIEVKRSSRFEGRNAEAPRCEERLRAIAAPAESTVGFGEMVMAISESSRLCASLKKEDVPVKRLIANQEKLMVEASQDQSRALDMIQNDQELSSLMLVQAPLVGVVEINKGFVLFTHYVKIYVLSGICQQTAFMDYERLSSFDGSCSNY</sequence>
<dbReference type="AlphaFoldDB" id="A0AAE1RS86"/>
<dbReference type="InterPro" id="IPR027417">
    <property type="entry name" value="P-loop_NTPase"/>
</dbReference>
<comment type="caution">
    <text evidence="1">The sequence shown here is derived from an EMBL/GenBank/DDBJ whole genome shotgun (WGS) entry which is preliminary data.</text>
</comment>
<proteinExistence type="predicted"/>
<evidence type="ECO:0000313" key="2">
    <source>
        <dbReference type="Proteomes" id="UP001291623"/>
    </source>
</evidence>
<name>A0AAE1RS86_9SOLA</name>
<accession>A0AAE1RS86</accession>